<keyword evidence="1" id="KW-0732">Signal</keyword>
<dbReference type="OrthoDB" id="1433475at2"/>
<organism evidence="2 3">
    <name type="scientific">Aureitalea marina</name>
    <dbReference type="NCBI Taxonomy" id="930804"/>
    <lineage>
        <taxon>Bacteria</taxon>
        <taxon>Pseudomonadati</taxon>
        <taxon>Bacteroidota</taxon>
        <taxon>Flavobacteriia</taxon>
        <taxon>Flavobacteriales</taxon>
        <taxon>Flavobacteriaceae</taxon>
        <taxon>Aureitalea</taxon>
    </lineage>
</organism>
<evidence type="ECO:0008006" key="4">
    <source>
        <dbReference type="Google" id="ProtNLM"/>
    </source>
</evidence>
<name>A0A2S7KRQ2_9FLAO</name>
<dbReference type="EMBL" id="MQUB01000001">
    <property type="protein sequence ID" value="PQB05296.1"/>
    <property type="molecule type" value="Genomic_DNA"/>
</dbReference>
<feature type="chain" id="PRO_5015764398" description="Carboxypeptidase-like regulatory domain-containing protein" evidence="1">
    <location>
        <begin position="21"/>
        <end position="495"/>
    </location>
</feature>
<evidence type="ECO:0000313" key="2">
    <source>
        <dbReference type="EMBL" id="PQB05296.1"/>
    </source>
</evidence>
<protein>
    <recommendedName>
        <fullName evidence="4">Carboxypeptidase-like regulatory domain-containing protein</fullName>
    </recommendedName>
</protein>
<evidence type="ECO:0000313" key="3">
    <source>
        <dbReference type="Proteomes" id="UP000239800"/>
    </source>
</evidence>
<keyword evidence="3" id="KW-1185">Reference proteome</keyword>
<dbReference type="Pfam" id="PF13715">
    <property type="entry name" value="CarbopepD_reg_2"/>
    <property type="match status" value="1"/>
</dbReference>
<sequence length="495" mass="56542">MKSYPLFIILLLATTFGLRAQSYTARVVDSATSEPIPFATVILGKNAGVITNEEGVFSITADQREQISDSVYISSMGYGKRGIWLGDAQEAVIRLPEQTYELKGVFLSANVLSVDEILEQVKANLDKNYAADMSRKKIFFRQSDFSLMDKMDIEFKESSIEELNEELMDSIIKLIPRESSYYKEAVGDFYGDYRSQKLFVERAAELYDKDKDVSMDGISEKLETIFKENVKSDSYLKVKSGIFGTKIQLDSARAAGNDDATIQVEVEDETDYSSFQKQIKWGIDELYEQLFFQEDSELDILSKSNRYKYELDGYTMIDNGPAYVLKFNPKGKKDFKGTMYVNVDDFAVVRLEFENVRPLSKFGLLGIRYRHNVYRGKMLFGKDETGAYSPRYLELEDGEVVGVDRPLKVIEKNKNVKGRRKQNELSLHFDMGVTSLSKYEMVVFETEGISKSDFQSAKENPKVKATYLSQYDPTFWEGYAIMEPNEAIQAFRVGE</sequence>
<comment type="caution">
    <text evidence="2">The sequence shown here is derived from an EMBL/GenBank/DDBJ whole genome shotgun (WGS) entry which is preliminary data.</text>
</comment>
<accession>A0A2S7KRQ2</accession>
<dbReference type="InterPro" id="IPR008969">
    <property type="entry name" value="CarboxyPept-like_regulatory"/>
</dbReference>
<reference evidence="2 3" key="1">
    <citation type="submission" date="2016-11" db="EMBL/GenBank/DDBJ databases">
        <title>Trade-off between light-utilization and light-protection in marine flavobacteria.</title>
        <authorList>
            <person name="Kumagai Y."/>
        </authorList>
    </citation>
    <scope>NUCLEOTIDE SEQUENCE [LARGE SCALE GENOMIC DNA]</scope>
    <source>
        <strain evidence="2 3">NBRC 107741</strain>
    </source>
</reference>
<dbReference type="RefSeq" id="WP_104813235.1">
    <property type="nucleotide sequence ID" value="NZ_MQUB01000001.1"/>
</dbReference>
<dbReference type="Proteomes" id="UP000239800">
    <property type="component" value="Unassembled WGS sequence"/>
</dbReference>
<dbReference type="AlphaFoldDB" id="A0A2S7KRQ2"/>
<evidence type="ECO:0000256" key="1">
    <source>
        <dbReference type="SAM" id="SignalP"/>
    </source>
</evidence>
<dbReference type="SUPFAM" id="SSF49464">
    <property type="entry name" value="Carboxypeptidase regulatory domain-like"/>
    <property type="match status" value="1"/>
</dbReference>
<proteinExistence type="predicted"/>
<gene>
    <name evidence="2" type="ORF">BST85_10680</name>
</gene>
<feature type="signal peptide" evidence="1">
    <location>
        <begin position="1"/>
        <end position="20"/>
    </location>
</feature>